<keyword evidence="2" id="KW-0472">Membrane</keyword>
<evidence type="ECO:0000313" key="4">
    <source>
        <dbReference type="Proteomes" id="UP000523545"/>
    </source>
</evidence>
<keyword evidence="2" id="KW-1133">Transmembrane helix</keyword>
<feature type="transmembrane region" description="Helical" evidence="2">
    <location>
        <begin position="468"/>
        <end position="487"/>
    </location>
</feature>
<accession>A0A7Z0BDF2</accession>
<protein>
    <submittedName>
        <fullName evidence="3">Uncharacterized protein</fullName>
    </submittedName>
</protein>
<feature type="transmembrane region" description="Helical" evidence="2">
    <location>
        <begin position="507"/>
        <end position="529"/>
    </location>
</feature>
<proteinExistence type="predicted"/>
<feature type="transmembrane region" description="Helical" evidence="2">
    <location>
        <begin position="274"/>
        <end position="294"/>
    </location>
</feature>
<keyword evidence="4" id="KW-1185">Reference proteome</keyword>
<feature type="transmembrane region" description="Helical" evidence="2">
    <location>
        <begin position="242"/>
        <end position="262"/>
    </location>
</feature>
<feature type="transmembrane region" description="Helical" evidence="2">
    <location>
        <begin position="81"/>
        <end position="102"/>
    </location>
</feature>
<dbReference type="EMBL" id="JACCHK010000001">
    <property type="protein sequence ID" value="NYH40934.1"/>
    <property type="molecule type" value="Genomic_DNA"/>
</dbReference>
<dbReference type="AlphaFoldDB" id="A0A7Z0BDF2"/>
<feature type="transmembrane region" description="Helical" evidence="2">
    <location>
        <begin position="108"/>
        <end position="126"/>
    </location>
</feature>
<feature type="transmembrane region" description="Helical" evidence="2">
    <location>
        <begin position="35"/>
        <end position="60"/>
    </location>
</feature>
<evidence type="ECO:0000256" key="2">
    <source>
        <dbReference type="SAM" id="Phobius"/>
    </source>
</evidence>
<feature type="transmembrane region" description="Helical" evidence="2">
    <location>
        <begin position="368"/>
        <end position="388"/>
    </location>
</feature>
<evidence type="ECO:0000256" key="1">
    <source>
        <dbReference type="SAM" id="MobiDB-lite"/>
    </source>
</evidence>
<feature type="transmembrane region" description="Helical" evidence="2">
    <location>
        <begin position="301"/>
        <end position="319"/>
    </location>
</feature>
<evidence type="ECO:0000313" key="3">
    <source>
        <dbReference type="EMBL" id="NYH40934.1"/>
    </source>
</evidence>
<comment type="caution">
    <text evidence="3">The sequence shown here is derived from an EMBL/GenBank/DDBJ whole genome shotgun (WGS) entry which is preliminary data.</text>
</comment>
<gene>
    <name evidence="3" type="ORF">HNR22_000661</name>
</gene>
<dbReference type="Proteomes" id="UP000523545">
    <property type="component" value="Unassembled WGS sequence"/>
</dbReference>
<name>A0A7Z0BDF2_9ACTN</name>
<sequence length="668" mass="71217">MRADATVEMPAVLSSTEAHEPVATPTATRRPRTSLLLGLLLACWLVPLAANAVHAAWLLPPVVLLGTASLLRSGRSLLDRVVLAFALLAGLTCAVGLLFTVWPWGLHPVPVTGLALTVLTLAAVLSRRAPRLPRPSWSDLVSLAAAALAAGYLATPYLRASSFGQRLNLAMVGEDNGRHPALVDVIGRVGGYLFLDPDTAREHIFSGLVHYPQGWHFTTALLDGFLRSAGDPPTGARLMDHYMLWCLLTFAGLLLALIWAAQHVAGPLHPLRRLVLIIAVTALVLGTELPRLLVAGYPSETFGLSLSALLIALVVRPLYRLREQLILVGALLIGIGFSYYLFLFPTGAMVLCWLIADRRRLRARAGTVAAIAVPTAALAPLIPLLGLLVAGQSEALAAPGGTPPVETYNTMLGLGAAVVAAVLVRTNLAESTWRRYLVTLAVALLFSASMAAVNLANGTQPAYYFGKTAHLVIAVLIIGAAALARLLPVPAQSTDSEPRRRPITSALPAVATAALVTLAVLAGTGLLGWTGGYFHRTGSNGTWAKDWAGRDVRDVTRSASVTSIAYRNYPAIPGTVTLVVDKQGLQGYRESIFLSAMQGTSGQTEPGIYFRIYDEPERTAEILRRVPRPLRLIVAHPEAQQAIDRALKADPTLRDGLTLVPLKPTTPR</sequence>
<reference evidence="3 4" key="1">
    <citation type="submission" date="2020-07" db="EMBL/GenBank/DDBJ databases">
        <title>Sequencing the genomes of 1000 actinobacteria strains.</title>
        <authorList>
            <person name="Klenk H.-P."/>
        </authorList>
    </citation>
    <scope>NUCLEOTIDE SEQUENCE [LARGE SCALE GENOMIC DNA]</scope>
    <source>
        <strain evidence="3 4">DSM 45876</strain>
    </source>
</reference>
<feature type="transmembrane region" description="Helical" evidence="2">
    <location>
        <begin position="436"/>
        <end position="456"/>
    </location>
</feature>
<feature type="transmembrane region" description="Helical" evidence="2">
    <location>
        <begin position="408"/>
        <end position="424"/>
    </location>
</feature>
<feature type="region of interest" description="Disordered" evidence="1">
    <location>
        <begin position="1"/>
        <end position="25"/>
    </location>
</feature>
<keyword evidence="2" id="KW-0812">Transmembrane</keyword>
<organism evidence="3 4">
    <name type="scientific">Micromonospora jinlongensis</name>
    <dbReference type="NCBI Taxonomy" id="1287877"/>
    <lineage>
        <taxon>Bacteria</taxon>
        <taxon>Bacillati</taxon>
        <taxon>Actinomycetota</taxon>
        <taxon>Actinomycetes</taxon>
        <taxon>Micromonosporales</taxon>
        <taxon>Micromonosporaceae</taxon>
        <taxon>Micromonospora</taxon>
    </lineage>
</organism>
<feature type="transmembrane region" description="Helical" evidence="2">
    <location>
        <begin position="325"/>
        <end position="356"/>
    </location>
</feature>